<proteinExistence type="predicted"/>
<feature type="non-terminal residue" evidence="1">
    <location>
        <position position="1"/>
    </location>
</feature>
<feature type="non-terminal residue" evidence="1">
    <location>
        <position position="187"/>
    </location>
</feature>
<organism evidence="1 2">
    <name type="scientific">Polarella glacialis</name>
    <name type="common">Dinoflagellate</name>
    <dbReference type="NCBI Taxonomy" id="89957"/>
    <lineage>
        <taxon>Eukaryota</taxon>
        <taxon>Sar</taxon>
        <taxon>Alveolata</taxon>
        <taxon>Dinophyceae</taxon>
        <taxon>Suessiales</taxon>
        <taxon>Suessiaceae</taxon>
        <taxon>Polarella</taxon>
    </lineage>
</organism>
<gene>
    <name evidence="1" type="ORF">PGLA1383_LOCUS5126</name>
</gene>
<protein>
    <submittedName>
        <fullName evidence="1">Uncharacterized protein</fullName>
    </submittedName>
</protein>
<dbReference type="EMBL" id="CAJNNV010001977">
    <property type="protein sequence ID" value="CAE8586248.1"/>
    <property type="molecule type" value="Genomic_DNA"/>
</dbReference>
<dbReference type="AlphaFoldDB" id="A0A813DJ60"/>
<name>A0A813DJ60_POLGL</name>
<sequence length="187" mass="20822">NLWIFCEPFTLDLLAPFGPGEAWMLASAPSRPPALLGPAAHAPSWRVARKTRRPATSAWKASGVADALRPSDEHRRHPLVAGAAASIVIWTATAARKRRCRLQQRRGGAAVVGGTTLIEADSRLERDKGAQQLPLGRQLQRIFSYENQQFWNWTVFPRTYFFRRWVGQDCRQAAFLTIVHLGALAAP</sequence>
<comment type="caution">
    <text evidence="1">The sequence shown here is derived from an EMBL/GenBank/DDBJ whole genome shotgun (WGS) entry which is preliminary data.</text>
</comment>
<evidence type="ECO:0000313" key="1">
    <source>
        <dbReference type="EMBL" id="CAE8586248.1"/>
    </source>
</evidence>
<keyword evidence="2" id="KW-1185">Reference proteome</keyword>
<evidence type="ECO:0000313" key="2">
    <source>
        <dbReference type="Proteomes" id="UP000654075"/>
    </source>
</evidence>
<reference evidence="1" key="1">
    <citation type="submission" date="2021-02" db="EMBL/GenBank/DDBJ databases">
        <authorList>
            <person name="Dougan E. K."/>
            <person name="Rhodes N."/>
            <person name="Thang M."/>
            <person name="Chan C."/>
        </authorList>
    </citation>
    <scope>NUCLEOTIDE SEQUENCE</scope>
</reference>
<accession>A0A813DJ60</accession>
<dbReference type="Proteomes" id="UP000654075">
    <property type="component" value="Unassembled WGS sequence"/>
</dbReference>